<dbReference type="InterPro" id="IPR016036">
    <property type="entry name" value="Malonyl_transacylase_ACP-bd"/>
</dbReference>
<accession>A0A6J6C7C6</accession>
<dbReference type="EMBL" id="CAEZSP010000047">
    <property type="protein sequence ID" value="CAB4547182.1"/>
    <property type="molecule type" value="Genomic_DNA"/>
</dbReference>
<evidence type="ECO:0000313" key="6">
    <source>
        <dbReference type="EMBL" id="CAB4547182.1"/>
    </source>
</evidence>
<dbReference type="SUPFAM" id="SSF55048">
    <property type="entry name" value="Probable ACP-binding domain of malonyl-CoA ACP transacylase"/>
    <property type="match status" value="1"/>
</dbReference>
<gene>
    <name evidence="6" type="ORF">UFOPK1440_00872</name>
    <name evidence="7" type="ORF">UFOPK1946_00676</name>
</gene>
<evidence type="ECO:0000313" key="7">
    <source>
        <dbReference type="EMBL" id="CAB4623477.1"/>
    </source>
</evidence>
<dbReference type="AlphaFoldDB" id="A0A6J6C7C6"/>
<dbReference type="EMBL" id="CAEZVG010000030">
    <property type="protein sequence ID" value="CAB4623477.1"/>
    <property type="molecule type" value="Genomic_DNA"/>
</dbReference>
<reference evidence="6" key="1">
    <citation type="submission" date="2020-05" db="EMBL/GenBank/DDBJ databases">
        <authorList>
            <person name="Chiriac C."/>
            <person name="Salcher M."/>
            <person name="Ghai R."/>
            <person name="Kavagutti S V."/>
        </authorList>
    </citation>
    <scope>NUCLEOTIDE SEQUENCE</scope>
</reference>
<protein>
    <recommendedName>
        <fullName evidence="1">[acyl-carrier-protein] S-malonyltransferase</fullName>
        <ecNumber evidence="1">2.3.1.39</ecNumber>
    </recommendedName>
</protein>
<dbReference type="GO" id="GO:0006633">
    <property type="term" value="P:fatty acid biosynthetic process"/>
    <property type="evidence" value="ECO:0007669"/>
    <property type="project" value="TreeGrafter"/>
</dbReference>
<dbReference type="PANTHER" id="PTHR42681">
    <property type="entry name" value="MALONYL-COA-ACYL CARRIER PROTEIN TRANSACYLASE, MITOCHONDRIAL"/>
    <property type="match status" value="1"/>
</dbReference>
<keyword evidence="3" id="KW-0012">Acyltransferase</keyword>
<evidence type="ECO:0000256" key="4">
    <source>
        <dbReference type="ARBA" id="ARBA00048462"/>
    </source>
</evidence>
<comment type="catalytic activity">
    <reaction evidence="4">
        <text>holo-[ACP] + malonyl-CoA = malonyl-[ACP] + CoA</text>
        <dbReference type="Rhea" id="RHEA:41792"/>
        <dbReference type="Rhea" id="RHEA-COMP:9623"/>
        <dbReference type="Rhea" id="RHEA-COMP:9685"/>
        <dbReference type="ChEBI" id="CHEBI:57287"/>
        <dbReference type="ChEBI" id="CHEBI:57384"/>
        <dbReference type="ChEBI" id="CHEBI:64479"/>
        <dbReference type="ChEBI" id="CHEBI:78449"/>
        <dbReference type="EC" id="2.3.1.39"/>
    </reaction>
</comment>
<dbReference type="SMART" id="SM00827">
    <property type="entry name" value="PKS_AT"/>
    <property type="match status" value="1"/>
</dbReference>
<dbReference type="Gene3D" id="3.40.366.10">
    <property type="entry name" value="Malonyl-Coenzyme A Acyl Carrier Protein, domain 2"/>
    <property type="match status" value="1"/>
</dbReference>
<dbReference type="EC" id="2.3.1.39" evidence="1"/>
<dbReference type="InterPro" id="IPR001227">
    <property type="entry name" value="Ac_transferase_dom_sf"/>
</dbReference>
<dbReference type="GO" id="GO:0005829">
    <property type="term" value="C:cytosol"/>
    <property type="evidence" value="ECO:0007669"/>
    <property type="project" value="TreeGrafter"/>
</dbReference>
<dbReference type="Pfam" id="PF00698">
    <property type="entry name" value="Acyl_transf_1"/>
    <property type="match status" value="1"/>
</dbReference>
<evidence type="ECO:0000259" key="5">
    <source>
        <dbReference type="SMART" id="SM00827"/>
    </source>
</evidence>
<name>A0A6J6C7C6_9ZZZZ</name>
<dbReference type="InterPro" id="IPR050858">
    <property type="entry name" value="Mal-CoA-ACP_Trans/PKS_FabD"/>
</dbReference>
<dbReference type="InterPro" id="IPR014043">
    <property type="entry name" value="Acyl_transferase_dom"/>
</dbReference>
<evidence type="ECO:0000256" key="2">
    <source>
        <dbReference type="ARBA" id="ARBA00022679"/>
    </source>
</evidence>
<dbReference type="Gene3D" id="3.30.70.250">
    <property type="entry name" value="Malonyl-CoA ACP transacylase, ACP-binding"/>
    <property type="match status" value="1"/>
</dbReference>
<dbReference type="GO" id="GO:0004314">
    <property type="term" value="F:[acyl-carrier-protein] S-malonyltransferase activity"/>
    <property type="evidence" value="ECO:0007669"/>
    <property type="project" value="UniProtKB-EC"/>
</dbReference>
<evidence type="ECO:0000256" key="1">
    <source>
        <dbReference type="ARBA" id="ARBA00013258"/>
    </source>
</evidence>
<proteinExistence type="predicted"/>
<feature type="domain" description="Malonyl-CoA:ACP transacylase (MAT)" evidence="5">
    <location>
        <begin position="5"/>
        <end position="287"/>
    </location>
</feature>
<sequence length="304" mass="31223">MLAIIAPGQGAQTPGMLSPWIEDSESRALLIQWSDAIGLDLIHLGIHASADEIKDTAHAQPLIVAAGLLSARTIEIAGKYTHVAGHSVGEITAAAIAGVITPLDAMKLVRLRGSEMAKAASVKPSGMAAVLGGERDVVLAAIKSAELIAANDNGAGQIVAAGDLDALAKLAPEGARVRPLAVAGAFHTSFMQSAVAPLRELAGEIAVTDSKVGVLSNKDGAVLTNGREILDRIVEQISNPVRWDLCMSTLQSEGVTGVLELAPAGTLVGLVKRATPDVVQFALKSPADVEGAQQFIAAHGEITK</sequence>
<evidence type="ECO:0000256" key="3">
    <source>
        <dbReference type="ARBA" id="ARBA00023315"/>
    </source>
</evidence>
<organism evidence="6">
    <name type="scientific">freshwater metagenome</name>
    <dbReference type="NCBI Taxonomy" id="449393"/>
    <lineage>
        <taxon>unclassified sequences</taxon>
        <taxon>metagenomes</taxon>
        <taxon>ecological metagenomes</taxon>
    </lineage>
</organism>
<dbReference type="SUPFAM" id="SSF52151">
    <property type="entry name" value="FabD/lysophospholipase-like"/>
    <property type="match status" value="1"/>
</dbReference>
<dbReference type="InterPro" id="IPR016035">
    <property type="entry name" value="Acyl_Trfase/lysoPLipase"/>
</dbReference>
<dbReference type="PANTHER" id="PTHR42681:SF1">
    <property type="entry name" value="MALONYL-COA-ACYL CARRIER PROTEIN TRANSACYLASE, MITOCHONDRIAL"/>
    <property type="match status" value="1"/>
</dbReference>
<keyword evidence="2" id="KW-0808">Transferase</keyword>